<organism evidence="2 3">
    <name type="scientific">Facklamia hominis</name>
    <dbReference type="NCBI Taxonomy" id="178214"/>
    <lineage>
        <taxon>Bacteria</taxon>
        <taxon>Bacillati</taxon>
        <taxon>Bacillota</taxon>
        <taxon>Bacilli</taxon>
        <taxon>Lactobacillales</taxon>
        <taxon>Aerococcaceae</taxon>
        <taxon>Facklamia</taxon>
    </lineage>
</organism>
<comment type="caution">
    <text evidence="2">The sequence shown here is derived from an EMBL/GenBank/DDBJ whole genome shotgun (WGS) entry which is preliminary data.</text>
</comment>
<evidence type="ECO:0000313" key="3">
    <source>
        <dbReference type="Proteomes" id="UP001229251"/>
    </source>
</evidence>
<keyword evidence="2" id="KW-0328">Glycosyltransferase</keyword>
<dbReference type="InterPro" id="IPR050194">
    <property type="entry name" value="Glycosyltransferase_grp1"/>
</dbReference>
<dbReference type="EMBL" id="JASOOE010000016">
    <property type="protein sequence ID" value="MDK7187840.1"/>
    <property type="molecule type" value="Genomic_DNA"/>
</dbReference>
<dbReference type="Proteomes" id="UP001229251">
    <property type="component" value="Unassembled WGS sequence"/>
</dbReference>
<gene>
    <name evidence="2" type="ORF">QP433_07590</name>
</gene>
<dbReference type="Pfam" id="PF00534">
    <property type="entry name" value="Glycos_transf_1"/>
    <property type="match status" value="1"/>
</dbReference>
<dbReference type="SUPFAM" id="SSF53756">
    <property type="entry name" value="UDP-Glycosyltransferase/glycogen phosphorylase"/>
    <property type="match status" value="1"/>
</dbReference>
<reference evidence="2" key="1">
    <citation type="submission" date="2023-05" db="EMBL/GenBank/DDBJ databases">
        <title>Cataloging the Phylogenetic Diversity of Human Bladder Bacteria.</title>
        <authorList>
            <person name="Du J."/>
        </authorList>
    </citation>
    <scope>NUCLEOTIDE SEQUENCE</scope>
    <source>
        <strain evidence="2">UMB1231</strain>
    </source>
</reference>
<sequence length="389" mass="43574">MMQEKRILHIMSSFGGGISTFIANLASQAQSQRLIFDVVTYHVVPEHFKKMIEASGGHVYYMVNPKIEGWKAFKKSFVNVLQTRAYQAIYCHISGYRALAYYYLVKRTNPILVEDFYIHAHYLFDPNNKGLKNRLTQRIDPYINRSLSRIPVGCSSQAVQSLFGLKAEVPFVVIPNSINPQDFFLDDTTIQAHYQKQHQGLEPGTLVVGQVGRLEPIKNHQFSLQIVKESREGQHPIHLLIAGQGASQSSIEQRVEEMGLDSMVQFMGRLSPISGFLAGLDAVILPSIAEGFGTIVVEAQASGIPVLISDAVTLETDLGLGLIQQCELSQGPRAWYDALVQLIGRQKKRPSVSDRQAAIEAHAFSNAAALAIYRRMIDHQLNEYYLEER</sequence>
<dbReference type="PANTHER" id="PTHR45947">
    <property type="entry name" value="SULFOQUINOVOSYL TRANSFERASE SQD2"/>
    <property type="match status" value="1"/>
</dbReference>
<name>A0AAJ1Q5J2_9LACT</name>
<proteinExistence type="predicted"/>
<dbReference type="Gene3D" id="3.40.50.2000">
    <property type="entry name" value="Glycogen Phosphorylase B"/>
    <property type="match status" value="2"/>
</dbReference>
<dbReference type="PANTHER" id="PTHR45947:SF3">
    <property type="entry name" value="SULFOQUINOVOSYL TRANSFERASE SQD2"/>
    <property type="match status" value="1"/>
</dbReference>
<evidence type="ECO:0000259" key="1">
    <source>
        <dbReference type="Pfam" id="PF00534"/>
    </source>
</evidence>
<dbReference type="GO" id="GO:0016757">
    <property type="term" value="F:glycosyltransferase activity"/>
    <property type="evidence" value="ECO:0007669"/>
    <property type="project" value="UniProtKB-KW"/>
</dbReference>
<feature type="domain" description="Glycosyl transferase family 1" evidence="1">
    <location>
        <begin position="197"/>
        <end position="311"/>
    </location>
</feature>
<protein>
    <submittedName>
        <fullName evidence="2">Glycosyltransferase</fullName>
        <ecNumber evidence="2">2.4.-.-</ecNumber>
    </submittedName>
</protein>
<dbReference type="RefSeq" id="WP_285066282.1">
    <property type="nucleotide sequence ID" value="NZ_JASOOE010000016.1"/>
</dbReference>
<dbReference type="AlphaFoldDB" id="A0AAJ1Q5J2"/>
<dbReference type="InterPro" id="IPR001296">
    <property type="entry name" value="Glyco_trans_1"/>
</dbReference>
<accession>A0AAJ1Q5J2</accession>
<dbReference type="EC" id="2.4.-.-" evidence="2"/>
<keyword evidence="2" id="KW-0808">Transferase</keyword>
<evidence type="ECO:0000313" key="2">
    <source>
        <dbReference type="EMBL" id="MDK7187840.1"/>
    </source>
</evidence>